<dbReference type="Gene3D" id="2.60.120.10">
    <property type="entry name" value="Jelly Rolls"/>
    <property type="match status" value="1"/>
</dbReference>
<gene>
    <name evidence="3" type="ORF">ENL39_01690</name>
</gene>
<organism evidence="3">
    <name type="scientific">Aerophobetes bacterium</name>
    <dbReference type="NCBI Taxonomy" id="2030807"/>
    <lineage>
        <taxon>Bacteria</taxon>
        <taxon>Candidatus Aerophobota</taxon>
    </lineage>
</organism>
<dbReference type="EMBL" id="DRTT01000052">
    <property type="protein sequence ID" value="HHF98183.1"/>
    <property type="molecule type" value="Genomic_DNA"/>
</dbReference>
<sequence>MYKVNIEDLPPDECERSLRYLAKKKEGEILRDTYFLIDPENSPSQSLKMGYTIVYPEGRTTGHSHDDLEEVYFVISGRGRMIIGEEEFPIKEGDAFYVPPGKYHVTYNAGILPLAILWVTGKVKKEGD</sequence>
<dbReference type="InterPro" id="IPR011051">
    <property type="entry name" value="RmlC_Cupin_sf"/>
</dbReference>
<evidence type="ECO:0000259" key="2">
    <source>
        <dbReference type="Pfam" id="PF07883"/>
    </source>
</evidence>
<dbReference type="SUPFAM" id="SSF51182">
    <property type="entry name" value="RmlC-like cupins"/>
    <property type="match status" value="1"/>
</dbReference>
<protein>
    <submittedName>
        <fullName evidence="3">Cupin domain-containing protein</fullName>
    </submittedName>
</protein>
<dbReference type="InterPro" id="IPR051610">
    <property type="entry name" value="GPI/OXD"/>
</dbReference>
<comment type="caution">
    <text evidence="3">The sequence shown here is derived from an EMBL/GenBank/DDBJ whole genome shotgun (WGS) entry which is preliminary data.</text>
</comment>
<dbReference type="PANTHER" id="PTHR35848:SF6">
    <property type="entry name" value="CUPIN TYPE-2 DOMAIN-CONTAINING PROTEIN"/>
    <property type="match status" value="1"/>
</dbReference>
<keyword evidence="1" id="KW-0479">Metal-binding</keyword>
<proteinExistence type="predicted"/>
<name>A0A7V5HYB6_UNCAE</name>
<dbReference type="GO" id="GO:0046872">
    <property type="term" value="F:metal ion binding"/>
    <property type="evidence" value="ECO:0007669"/>
    <property type="project" value="UniProtKB-KW"/>
</dbReference>
<reference evidence="3" key="1">
    <citation type="journal article" date="2020" name="mSystems">
        <title>Genome- and Community-Level Interaction Insights into Carbon Utilization and Element Cycling Functions of Hydrothermarchaeota in Hydrothermal Sediment.</title>
        <authorList>
            <person name="Zhou Z."/>
            <person name="Liu Y."/>
            <person name="Xu W."/>
            <person name="Pan J."/>
            <person name="Luo Z.H."/>
            <person name="Li M."/>
        </authorList>
    </citation>
    <scope>NUCLEOTIDE SEQUENCE [LARGE SCALE GENOMIC DNA]</scope>
    <source>
        <strain evidence="3">HyVt-92</strain>
    </source>
</reference>
<dbReference type="InterPro" id="IPR013096">
    <property type="entry name" value="Cupin_2"/>
</dbReference>
<feature type="domain" description="Cupin type-2" evidence="2">
    <location>
        <begin position="54"/>
        <end position="119"/>
    </location>
</feature>
<dbReference type="AlphaFoldDB" id="A0A7V5HYB6"/>
<accession>A0A7V5HYB6</accession>
<dbReference type="Pfam" id="PF07883">
    <property type="entry name" value="Cupin_2"/>
    <property type="match status" value="1"/>
</dbReference>
<dbReference type="PANTHER" id="PTHR35848">
    <property type="entry name" value="OXALATE-BINDING PROTEIN"/>
    <property type="match status" value="1"/>
</dbReference>
<dbReference type="InterPro" id="IPR014710">
    <property type="entry name" value="RmlC-like_jellyroll"/>
</dbReference>
<evidence type="ECO:0000313" key="3">
    <source>
        <dbReference type="EMBL" id="HHF98183.1"/>
    </source>
</evidence>
<evidence type="ECO:0000256" key="1">
    <source>
        <dbReference type="ARBA" id="ARBA00022723"/>
    </source>
</evidence>
<dbReference type="Proteomes" id="UP000886070">
    <property type="component" value="Unassembled WGS sequence"/>
</dbReference>